<dbReference type="AlphaFoldDB" id="G0P633"/>
<evidence type="ECO:0000313" key="2">
    <source>
        <dbReference type="Proteomes" id="UP000008068"/>
    </source>
</evidence>
<dbReference type="InParanoid" id="G0P633"/>
<protein>
    <submittedName>
        <fullName evidence="1">Uncharacterized protein</fullName>
    </submittedName>
</protein>
<name>G0P633_CAEBE</name>
<sequence length="16" mass="2031">MEWEGKVLEKRREGRK</sequence>
<organism evidence="2">
    <name type="scientific">Caenorhabditis brenneri</name>
    <name type="common">Nematode worm</name>
    <dbReference type="NCBI Taxonomy" id="135651"/>
    <lineage>
        <taxon>Eukaryota</taxon>
        <taxon>Metazoa</taxon>
        <taxon>Ecdysozoa</taxon>
        <taxon>Nematoda</taxon>
        <taxon>Chromadorea</taxon>
        <taxon>Rhabditida</taxon>
        <taxon>Rhabditina</taxon>
        <taxon>Rhabditomorpha</taxon>
        <taxon>Rhabditoidea</taxon>
        <taxon>Rhabditidae</taxon>
        <taxon>Peloderinae</taxon>
        <taxon>Caenorhabditis</taxon>
    </lineage>
</organism>
<evidence type="ECO:0000313" key="1">
    <source>
        <dbReference type="EMBL" id="EGT46128.1"/>
    </source>
</evidence>
<dbReference type="EMBL" id="GL380092">
    <property type="protein sequence ID" value="EGT46128.1"/>
    <property type="molecule type" value="Genomic_DNA"/>
</dbReference>
<gene>
    <name evidence="1" type="ORF">CAEBREN_08085</name>
</gene>
<accession>G0P633</accession>
<proteinExistence type="predicted"/>
<dbReference type="Proteomes" id="UP000008068">
    <property type="component" value="Unassembled WGS sequence"/>
</dbReference>
<reference evidence="2" key="1">
    <citation type="submission" date="2011-07" db="EMBL/GenBank/DDBJ databases">
        <authorList>
            <consortium name="Caenorhabditis brenneri Sequencing and Analysis Consortium"/>
            <person name="Wilson R.K."/>
        </authorList>
    </citation>
    <scope>NUCLEOTIDE SEQUENCE [LARGE SCALE GENOMIC DNA]</scope>
    <source>
        <strain evidence="2">PB2801</strain>
    </source>
</reference>
<keyword evidence="2" id="KW-1185">Reference proteome</keyword>